<protein>
    <submittedName>
        <fullName evidence="1">Uncharacterized protein</fullName>
    </submittedName>
</protein>
<gene>
    <name evidence="1" type="ORF">HMPREF9431_02227</name>
</gene>
<comment type="caution">
    <text evidence="1">The sequence shown here is derived from an EMBL/GenBank/DDBJ whole genome shotgun (WGS) entry which is preliminary data.</text>
</comment>
<evidence type="ECO:0000313" key="2">
    <source>
        <dbReference type="Proteomes" id="UP000005141"/>
    </source>
</evidence>
<dbReference type="HOGENOM" id="CLU_3083283_0_0_10"/>
<proteinExistence type="predicted"/>
<dbReference type="EMBL" id="ADGI01000062">
    <property type="protein sequence ID" value="EGV29475.1"/>
    <property type="molecule type" value="Genomic_DNA"/>
</dbReference>
<evidence type="ECO:0000313" key="1">
    <source>
        <dbReference type="EMBL" id="EGV29475.1"/>
    </source>
</evidence>
<organism evidence="1 2">
    <name type="scientific">Segatella oulorum F0390</name>
    <dbReference type="NCBI Taxonomy" id="702438"/>
    <lineage>
        <taxon>Bacteria</taxon>
        <taxon>Pseudomonadati</taxon>
        <taxon>Bacteroidota</taxon>
        <taxon>Bacteroidia</taxon>
        <taxon>Bacteroidales</taxon>
        <taxon>Prevotellaceae</taxon>
        <taxon>Segatella</taxon>
    </lineage>
</organism>
<dbReference type="Proteomes" id="UP000005141">
    <property type="component" value="Unassembled WGS sequence"/>
</dbReference>
<name>G1WEH6_9BACT</name>
<reference evidence="1 2" key="1">
    <citation type="submission" date="2011-07" db="EMBL/GenBank/DDBJ databases">
        <title>The Genome Sequence of Prevotella oulorum F0390.</title>
        <authorList>
            <consortium name="The Broad Institute Genome Sequencing Platform"/>
            <consortium name="The Broad Institute Genome Sequencing Center for Infectious Disease"/>
            <person name="Earl A."/>
            <person name="Ward D."/>
            <person name="Feldgarden M."/>
            <person name="Gevers D."/>
            <person name="Izard J."/>
            <person name="Ganesan A."/>
            <person name="Baranova O.V."/>
            <person name="Blanton J.M."/>
            <person name="Tanner A.C."/>
            <person name="Dewhirst F.E."/>
            <person name="Young S.K."/>
            <person name="Zeng Q."/>
            <person name="Gargeya S."/>
            <person name="Fitzgerald M."/>
            <person name="Haas B."/>
            <person name="Abouelleil A."/>
            <person name="Alvarado L."/>
            <person name="Arachchi H.M."/>
            <person name="Berlin A."/>
            <person name="Brown A."/>
            <person name="Chapman S.B."/>
            <person name="Chen Z."/>
            <person name="Dunbar C."/>
            <person name="Freedman E."/>
            <person name="Gearin G."/>
            <person name="Gellesch M."/>
            <person name="Goldberg J."/>
            <person name="Griggs A."/>
            <person name="Gujja S."/>
            <person name="Heiman D."/>
            <person name="Howarth C."/>
            <person name="Larson L."/>
            <person name="Lui A."/>
            <person name="MacDonald P.J.P."/>
            <person name="Mehta T."/>
            <person name="Montmayeur A."/>
            <person name="Murphy C."/>
            <person name="Neiman D."/>
            <person name="Pearson M."/>
            <person name="Priest M."/>
            <person name="Roberts A."/>
            <person name="Saif S."/>
            <person name="Shea T."/>
            <person name="Shenoy N."/>
            <person name="Sisk P."/>
            <person name="Stolte C."/>
            <person name="Sykes S."/>
            <person name="Wortman J."/>
            <person name="Nusbaum C."/>
            <person name="Birren B."/>
        </authorList>
    </citation>
    <scope>NUCLEOTIDE SEQUENCE [LARGE SCALE GENOMIC DNA]</scope>
    <source>
        <strain evidence="1 2">F0390</strain>
    </source>
</reference>
<keyword evidence="2" id="KW-1185">Reference proteome</keyword>
<accession>G1WEH6</accession>
<sequence length="52" mass="6154">MMSSTGHRKNNLFKTNNVIRGDAEIITIHTLFYFKLWGRECAMHFRPRVLCV</sequence>
<dbReference type="AlphaFoldDB" id="G1WEH6"/>